<dbReference type="Proteomes" id="UP000070558">
    <property type="component" value="Unassembled WGS sequence"/>
</dbReference>
<reference evidence="1 2" key="1">
    <citation type="submission" date="2016-01" db="EMBL/GenBank/DDBJ databases">
        <authorList>
            <person name="Oliw E.H."/>
        </authorList>
    </citation>
    <scope>NUCLEOTIDE SEQUENCE [LARGE SCALE GENOMIC DNA]</scope>
    <source>
        <strain evidence="1 2">GED7760B</strain>
    </source>
</reference>
<organism evidence="1 2">
    <name type="scientific">Gardnerella vaginalis</name>
    <dbReference type="NCBI Taxonomy" id="2702"/>
    <lineage>
        <taxon>Bacteria</taxon>
        <taxon>Bacillati</taxon>
        <taxon>Actinomycetota</taxon>
        <taxon>Actinomycetes</taxon>
        <taxon>Bifidobacteriales</taxon>
        <taxon>Bifidobacteriaceae</taxon>
        <taxon>Gardnerella</taxon>
    </lineage>
</organism>
<evidence type="ECO:0000313" key="1">
    <source>
        <dbReference type="EMBL" id="KXA17414.1"/>
    </source>
</evidence>
<protein>
    <submittedName>
        <fullName evidence="1">Uncharacterized protein</fullName>
    </submittedName>
</protein>
<dbReference type="EMBL" id="LRQA01000058">
    <property type="protein sequence ID" value="KXA17414.1"/>
    <property type="molecule type" value="Genomic_DNA"/>
</dbReference>
<dbReference type="AlphaFoldDB" id="A0A133NM92"/>
<accession>A0A133NM92</accession>
<sequence length="58" mass="6730">MREKSPRLAEPLRQKHCFCAAKTFARVDRANDDLHFRFLLLILAFRTTKSGKICAFCS</sequence>
<name>A0A133NM92_GARVA</name>
<gene>
    <name evidence="1" type="ORF">HMPREF3216_01310</name>
</gene>
<proteinExistence type="predicted"/>
<evidence type="ECO:0000313" key="2">
    <source>
        <dbReference type="Proteomes" id="UP000070558"/>
    </source>
</evidence>
<comment type="caution">
    <text evidence="1">The sequence shown here is derived from an EMBL/GenBank/DDBJ whole genome shotgun (WGS) entry which is preliminary data.</text>
</comment>